<dbReference type="Proteomes" id="UP000523447">
    <property type="component" value="Unassembled WGS sequence"/>
</dbReference>
<dbReference type="RefSeq" id="WP_051031226.1">
    <property type="nucleotide sequence ID" value="NZ_CAWPHS010000002.1"/>
</dbReference>
<organism evidence="2 3">
    <name type="scientific">Nocardia veterana</name>
    <dbReference type="NCBI Taxonomy" id="132249"/>
    <lineage>
        <taxon>Bacteria</taxon>
        <taxon>Bacillati</taxon>
        <taxon>Actinomycetota</taxon>
        <taxon>Actinomycetes</taxon>
        <taxon>Mycobacteriales</taxon>
        <taxon>Nocardiaceae</taxon>
        <taxon>Nocardia</taxon>
    </lineage>
</organism>
<dbReference type="AlphaFoldDB" id="A0A7X6LYH5"/>
<evidence type="ECO:0000313" key="3">
    <source>
        <dbReference type="Proteomes" id="UP000523447"/>
    </source>
</evidence>
<dbReference type="SUPFAM" id="SSF54001">
    <property type="entry name" value="Cysteine proteinases"/>
    <property type="match status" value="1"/>
</dbReference>
<dbReference type="Gene3D" id="3.90.1720.10">
    <property type="entry name" value="endopeptidase domain like (from Nostoc punctiforme)"/>
    <property type="match status" value="1"/>
</dbReference>
<feature type="domain" description="Peptidase C51" evidence="1">
    <location>
        <begin position="249"/>
        <end position="326"/>
    </location>
</feature>
<comment type="caution">
    <text evidence="2">The sequence shown here is derived from an EMBL/GenBank/DDBJ whole genome shotgun (WGS) entry which is preliminary data.</text>
</comment>
<proteinExistence type="predicted"/>
<keyword evidence="3" id="KW-1185">Reference proteome</keyword>
<evidence type="ECO:0000259" key="1">
    <source>
        <dbReference type="Pfam" id="PF05257"/>
    </source>
</evidence>
<name>A0A7X6LYH5_9NOCA</name>
<protein>
    <submittedName>
        <fullName evidence="2">CHAP domain-containing protein</fullName>
    </submittedName>
</protein>
<accession>A0A7X6LYH5</accession>
<gene>
    <name evidence="2" type="ORF">HGA07_12340</name>
</gene>
<dbReference type="InterPro" id="IPR038765">
    <property type="entry name" value="Papain-like_cys_pep_sf"/>
</dbReference>
<dbReference type="Pfam" id="PF05257">
    <property type="entry name" value="CHAP"/>
    <property type="match status" value="1"/>
</dbReference>
<sequence>MSPTDHYWVVPKLEDLLPSYASPTLKAIVATTRSAIQANVDNLGAGTPSRAPKYIKMLRDNNLIDENNRATSTEDHNAVVRSLTEMKTTLDNNDKGVDSSTFGTYSAAGSANEDIQDAVERLRNTISDTARANGPSVNRDTGEQFWPESVEGPLRTACATAAADVEDAIETATTDIRRHADHITGSRPDNPTPVGYGGTAVPLTTPWSGHNYVPPPNADTLQKIEGFARNELGVTEGPNNHVDRPYNIDDAWCSSFATWVWKQAGIDVPWTNKNLVSAVWSDAVARRLADNIADARPGDLVVFGGQNHIGVIVARNGNTITTIEGNSGDAVRQHTYDLSRSNFTGVVHPPADARVPVTA</sequence>
<dbReference type="InterPro" id="IPR007921">
    <property type="entry name" value="CHAP_dom"/>
</dbReference>
<dbReference type="EMBL" id="JAAXPE010000010">
    <property type="protein sequence ID" value="NKY86414.1"/>
    <property type="molecule type" value="Genomic_DNA"/>
</dbReference>
<reference evidence="2 3" key="1">
    <citation type="submission" date="2020-04" db="EMBL/GenBank/DDBJ databases">
        <title>MicrobeNet Type strains.</title>
        <authorList>
            <person name="Nicholson A.C."/>
        </authorList>
    </citation>
    <scope>NUCLEOTIDE SEQUENCE [LARGE SCALE GENOMIC DNA]</scope>
    <source>
        <strain evidence="2 3">DSM 44445</strain>
    </source>
</reference>
<evidence type="ECO:0000313" key="2">
    <source>
        <dbReference type="EMBL" id="NKY86414.1"/>
    </source>
</evidence>